<reference evidence="3 4" key="1">
    <citation type="submission" date="2018-08" db="EMBL/GenBank/DDBJ databases">
        <title>Genome analysis of the thermophilic bacterium of the candidate phylum Aminicenantes from deep subsurface aquifer revealed its physiology and ecological role.</title>
        <authorList>
            <person name="Kadnikov V.V."/>
            <person name="Mardanov A.V."/>
            <person name="Beletsky A.V."/>
            <person name="Karnachuk O.V."/>
            <person name="Ravin N.V."/>
        </authorList>
    </citation>
    <scope>NUCLEOTIDE SEQUENCE [LARGE SCALE GENOMIC DNA]</scope>
    <source>
        <strain evidence="3">BY38</strain>
    </source>
</reference>
<accession>A0A3E2BMU1</accession>
<comment type="caution">
    <text evidence="3">The sequence shown here is derived from an EMBL/GenBank/DDBJ whole genome shotgun (WGS) entry which is preliminary data.</text>
</comment>
<organism evidence="3 4">
    <name type="scientific">Candidatus Saccharicenans subterraneus</name>
    <dbReference type="NCBI Taxonomy" id="2508984"/>
    <lineage>
        <taxon>Bacteria</taxon>
        <taxon>Candidatus Aminicenantota</taxon>
        <taxon>Candidatus Aminicenantia</taxon>
        <taxon>Candidatus Aminicenantales</taxon>
        <taxon>Candidatus Saccharicenantaceae</taxon>
        <taxon>Candidatus Saccharicenans</taxon>
    </lineage>
</organism>
<dbReference type="GO" id="GO:0006354">
    <property type="term" value="P:DNA-templated transcription elongation"/>
    <property type="evidence" value="ECO:0007669"/>
    <property type="project" value="InterPro"/>
</dbReference>
<feature type="domain" description="NusG-like N-terminal" evidence="2">
    <location>
        <begin position="1"/>
        <end position="91"/>
    </location>
</feature>
<keyword evidence="1" id="KW-0804">Transcription</keyword>
<dbReference type="AlphaFoldDB" id="A0A3E2BMU1"/>
<dbReference type="Proteomes" id="UP000257323">
    <property type="component" value="Unassembled WGS sequence"/>
</dbReference>
<evidence type="ECO:0000259" key="2">
    <source>
        <dbReference type="SMART" id="SM00738"/>
    </source>
</evidence>
<dbReference type="SUPFAM" id="SSF82679">
    <property type="entry name" value="N-utilization substance G protein NusG, N-terminal domain"/>
    <property type="match status" value="1"/>
</dbReference>
<proteinExistence type="predicted"/>
<name>A0A3E2BMU1_9BACT</name>
<sequence>MIRWYVIRTKAKKEFQVEHLFGQAGFTVYNPKYRQDGAIRPFFPGYLFLKFRYPEQYRTVIYTRGVQKVVGNASGPISIEAEIIRCLKAREKNGLIELMKYGEEPQPGDEIMVMEGPLKGLRGLFYRNLSDKERVMILLNYVAYQGSLTIEKSKIKKVGRGQNQARHT</sequence>
<dbReference type="Gene3D" id="3.30.70.940">
    <property type="entry name" value="NusG, N-terminal domain"/>
    <property type="match status" value="1"/>
</dbReference>
<dbReference type="Pfam" id="PF02357">
    <property type="entry name" value="NusG"/>
    <property type="match status" value="1"/>
</dbReference>
<gene>
    <name evidence="3" type="ORF">OP8BY_2055</name>
</gene>
<evidence type="ECO:0000313" key="4">
    <source>
        <dbReference type="Proteomes" id="UP000257323"/>
    </source>
</evidence>
<evidence type="ECO:0000313" key="3">
    <source>
        <dbReference type="EMBL" id="RFT16049.1"/>
    </source>
</evidence>
<dbReference type="InterPro" id="IPR036735">
    <property type="entry name" value="NGN_dom_sf"/>
</dbReference>
<evidence type="ECO:0000256" key="1">
    <source>
        <dbReference type="ARBA" id="ARBA00023163"/>
    </source>
</evidence>
<dbReference type="EMBL" id="QUAH01000005">
    <property type="protein sequence ID" value="RFT16049.1"/>
    <property type="molecule type" value="Genomic_DNA"/>
</dbReference>
<protein>
    <submittedName>
        <fullName evidence="3">Transcriptional activator RfaH</fullName>
    </submittedName>
</protein>
<dbReference type="InterPro" id="IPR008991">
    <property type="entry name" value="Translation_prot_SH3-like_sf"/>
</dbReference>
<dbReference type="InterPro" id="IPR006645">
    <property type="entry name" value="NGN-like_dom"/>
</dbReference>
<dbReference type="SUPFAM" id="SSF50104">
    <property type="entry name" value="Translation proteins SH3-like domain"/>
    <property type="match status" value="1"/>
</dbReference>
<dbReference type="SMART" id="SM00738">
    <property type="entry name" value="NGN"/>
    <property type="match status" value="1"/>
</dbReference>